<name>L8X863_THACA</name>
<sequence>MYFNSMHLLTLSFPNKFIHIKQVRGDTKIRQLNIPCVLQTNFGPQPHSNFPYLS</sequence>
<dbReference type="EMBL" id="AFRT01000268">
    <property type="protein sequence ID" value="ELU44829.1"/>
    <property type="molecule type" value="Genomic_DNA"/>
</dbReference>
<dbReference type="AlphaFoldDB" id="L8X863"/>
<evidence type="ECO:0000313" key="2">
    <source>
        <dbReference type="Proteomes" id="UP000011668"/>
    </source>
</evidence>
<reference evidence="1 2" key="1">
    <citation type="journal article" date="2013" name="Nat. Commun.">
        <title>The evolution and pathogenic mechanisms of the rice sheath blight pathogen.</title>
        <authorList>
            <person name="Zheng A."/>
            <person name="Lin R."/>
            <person name="Xu L."/>
            <person name="Qin P."/>
            <person name="Tang C."/>
            <person name="Ai P."/>
            <person name="Zhang D."/>
            <person name="Liu Y."/>
            <person name="Sun Z."/>
            <person name="Feng H."/>
            <person name="Wang Y."/>
            <person name="Chen Y."/>
            <person name="Liang X."/>
            <person name="Fu R."/>
            <person name="Li Q."/>
            <person name="Zhang J."/>
            <person name="Yu X."/>
            <person name="Xie Z."/>
            <person name="Ding L."/>
            <person name="Guan P."/>
            <person name="Tang J."/>
            <person name="Liang Y."/>
            <person name="Wang S."/>
            <person name="Deng Q."/>
            <person name="Li S."/>
            <person name="Zhu J."/>
            <person name="Wang L."/>
            <person name="Liu H."/>
            <person name="Li P."/>
        </authorList>
    </citation>
    <scope>NUCLEOTIDE SEQUENCE [LARGE SCALE GENOMIC DNA]</scope>
    <source>
        <strain evidence="2">AG-1 IA</strain>
    </source>
</reference>
<comment type="caution">
    <text evidence="1">The sequence shown here is derived from an EMBL/GenBank/DDBJ whole genome shotgun (WGS) entry which is preliminary data.</text>
</comment>
<dbReference type="HOGENOM" id="CLU_3052007_0_0_1"/>
<gene>
    <name evidence="1" type="ORF">AG1IA_01138</name>
</gene>
<accession>L8X863</accession>
<evidence type="ECO:0000313" key="1">
    <source>
        <dbReference type="EMBL" id="ELU44829.1"/>
    </source>
</evidence>
<proteinExistence type="predicted"/>
<protein>
    <submittedName>
        <fullName evidence="1">Uncharacterized protein</fullName>
    </submittedName>
</protein>
<keyword evidence="2" id="KW-1185">Reference proteome</keyword>
<dbReference type="Proteomes" id="UP000011668">
    <property type="component" value="Unassembled WGS sequence"/>
</dbReference>
<organism evidence="1 2">
    <name type="scientific">Thanatephorus cucumeris (strain AG1-IA)</name>
    <name type="common">Rice sheath blight fungus</name>
    <name type="synonym">Rhizoctonia solani</name>
    <dbReference type="NCBI Taxonomy" id="983506"/>
    <lineage>
        <taxon>Eukaryota</taxon>
        <taxon>Fungi</taxon>
        <taxon>Dikarya</taxon>
        <taxon>Basidiomycota</taxon>
        <taxon>Agaricomycotina</taxon>
        <taxon>Agaricomycetes</taxon>
        <taxon>Cantharellales</taxon>
        <taxon>Ceratobasidiaceae</taxon>
        <taxon>Rhizoctonia</taxon>
        <taxon>Rhizoctonia solani AG-1</taxon>
    </lineage>
</organism>